<dbReference type="Pfam" id="PF18994">
    <property type="entry name" value="Prophage_tailD1"/>
    <property type="match status" value="1"/>
</dbReference>
<feature type="domain" description="Tail spike" evidence="1">
    <location>
        <begin position="100"/>
        <end position="310"/>
    </location>
</feature>
<dbReference type="InterPro" id="IPR044051">
    <property type="entry name" value="Prophage_tail_N"/>
</dbReference>
<name>A0A150MQE7_GEOSE</name>
<comment type="caution">
    <text evidence="3">The sequence shown here is derived from an EMBL/GenBank/DDBJ whole genome shotgun (WGS) entry which is preliminary data.</text>
</comment>
<dbReference type="InterPro" id="IPR007119">
    <property type="entry name" value="Phage_tail_spike_N"/>
</dbReference>
<feature type="domain" description="Prophage endopeptidase tail N-terminal" evidence="2">
    <location>
        <begin position="2"/>
        <end position="84"/>
    </location>
</feature>
<dbReference type="EMBL" id="LQYV01000065">
    <property type="protein sequence ID" value="KYD26545.1"/>
    <property type="molecule type" value="Genomic_DNA"/>
</dbReference>
<protein>
    <recommendedName>
        <fullName evidence="5">Peptidase S74 domain-containing protein</fullName>
    </recommendedName>
</protein>
<evidence type="ECO:0000313" key="4">
    <source>
        <dbReference type="Proteomes" id="UP000075424"/>
    </source>
</evidence>
<dbReference type="InterPro" id="IPR010572">
    <property type="entry name" value="Tail_dom"/>
</dbReference>
<organism evidence="3 4">
    <name type="scientific">Geobacillus stearothermophilus</name>
    <name type="common">Bacillus stearothermophilus</name>
    <dbReference type="NCBI Taxonomy" id="1422"/>
    <lineage>
        <taxon>Bacteria</taxon>
        <taxon>Bacillati</taxon>
        <taxon>Bacillota</taxon>
        <taxon>Bacilli</taxon>
        <taxon>Bacillales</taxon>
        <taxon>Anoxybacillaceae</taxon>
        <taxon>Geobacillus</taxon>
    </lineage>
</organism>
<dbReference type="Gene3D" id="6.20.110.10">
    <property type="match status" value="1"/>
</dbReference>
<proteinExistence type="predicted"/>
<dbReference type="Proteomes" id="UP000075424">
    <property type="component" value="Unassembled WGS sequence"/>
</dbReference>
<dbReference type="Gene3D" id="3.55.50.40">
    <property type="match status" value="1"/>
</dbReference>
<dbReference type="PATRIC" id="fig|1422.18.peg.3334"/>
<dbReference type="Pfam" id="PF06605">
    <property type="entry name" value="Prophage_tail"/>
    <property type="match status" value="1"/>
</dbReference>
<evidence type="ECO:0000259" key="2">
    <source>
        <dbReference type="Pfam" id="PF18994"/>
    </source>
</evidence>
<sequence>MLVVTSLSGQTEALTDYKSMQRVQRVNEEYSLSFLLPLTERNEHAYPLVQEESYLEYDGQTYIVKELEEKSAGMKAIKSVKAFHVYLCELDDFLEGVIGGNVTVQEAVSFVLQGKNFTFEIPDSFEAKTLFNFGNKNRLALLQEIFKIFGCEIEPHNRHLVFKKQIGQRRDFQFRFKHNIKTISRHVDTTDLKTCIKGYGANGLVVTYRSPMADIYGERWADPITDEEISDEATMIEKLKSSLNDEPNISLKLDAVVLPGEVGLGDEVYTIYEPIGIDIVQRVVEYVDFPEQPKSPQVTIANFREGLSDVFLDVVNNVKEVEKQTSIARSEIKQTNEQIQLTVTKTEELDGRLTTAESQITQQANQISLTVRKDGVISAINQSPESISISASKINLTGAVTISSLASDVRTTLDSKQDYFGVVSIINGTVTADYVNALGVTARWVSADSLLGSRFYLGKNGVSQSTFLEMWTGDNGAHYIKSNQASGFRIESTGSLSIQAGSGYGIYTNGAPLVANAGLRVDGGVAQFNTGATVNGTLRATTIYESDTPLSSKYAPYYHSHSEYASVYHDHSYINGYSFSSAYKLQFPTYGWGGILKDLASGMEIRNSSDSGYKALYASSFVPASRREWKKNIELTQINALQLVTETPVFEYNFKEEPDGAMKSIGLIYEDSPIEVLDLSGRGIDLYAMASVLWKAVQELYSEIQSMKRSA</sequence>
<evidence type="ECO:0000259" key="1">
    <source>
        <dbReference type="Pfam" id="PF06605"/>
    </source>
</evidence>
<evidence type="ECO:0008006" key="5">
    <source>
        <dbReference type="Google" id="ProtNLM"/>
    </source>
</evidence>
<reference evidence="3 4" key="1">
    <citation type="submission" date="2016-01" db="EMBL/GenBank/DDBJ databases">
        <title>Draft Genome Sequences of Seven Thermophilic Sporeformers Isolated from Foods.</title>
        <authorList>
            <person name="Berendsen E.M."/>
            <person name="Wells-Bennik M.H."/>
            <person name="Krawcyk A.O."/>
            <person name="De Jong A."/>
            <person name="Holsappel S."/>
            <person name="Eijlander R.T."/>
            <person name="Kuipers O.P."/>
        </authorList>
    </citation>
    <scope>NUCLEOTIDE SEQUENCE [LARGE SCALE GENOMIC DNA]</scope>
    <source>
        <strain evidence="3 4">B4109</strain>
    </source>
</reference>
<accession>A0A150MQE7</accession>
<gene>
    <name evidence="3" type="ORF">B4109_3164</name>
</gene>
<dbReference type="NCBIfam" id="TIGR01665">
    <property type="entry name" value="put_anti_recept"/>
    <property type="match status" value="1"/>
</dbReference>
<dbReference type="AlphaFoldDB" id="A0A150MQE7"/>
<dbReference type="RefSeq" id="WP_061567415.1">
    <property type="nucleotide sequence ID" value="NZ_LQYV01000065.1"/>
</dbReference>
<evidence type="ECO:0000313" key="3">
    <source>
        <dbReference type="EMBL" id="KYD26545.1"/>
    </source>
</evidence>